<dbReference type="PANTHER" id="PTHR12526:SF630">
    <property type="entry name" value="GLYCOSYLTRANSFERASE"/>
    <property type="match status" value="1"/>
</dbReference>
<reference evidence="1" key="1">
    <citation type="submission" date="2023-03" db="EMBL/GenBank/DDBJ databases">
        <title>Andean soil-derived lignocellulolytic bacterial consortium as a source of novel taxa and putative plastic-active enzymes.</title>
        <authorList>
            <person name="Diaz-Garcia L."/>
            <person name="Chuvochina M."/>
            <person name="Feuerriegel G."/>
            <person name="Bunk B."/>
            <person name="Sproer C."/>
            <person name="Streit W.R."/>
            <person name="Rodriguez L.M."/>
            <person name="Overmann J."/>
            <person name="Jimenez D.J."/>
        </authorList>
    </citation>
    <scope>NUCLEOTIDE SEQUENCE</scope>
    <source>
        <strain evidence="1">MAG 26</strain>
    </source>
</reference>
<evidence type="ECO:0000313" key="2">
    <source>
        <dbReference type="Proteomes" id="UP001218362"/>
    </source>
</evidence>
<dbReference type="Pfam" id="PF13692">
    <property type="entry name" value="Glyco_trans_1_4"/>
    <property type="match status" value="1"/>
</dbReference>
<dbReference type="CDD" id="cd03801">
    <property type="entry name" value="GT4_PimA-like"/>
    <property type="match status" value="1"/>
</dbReference>
<dbReference type="EMBL" id="CP119316">
    <property type="protein sequence ID" value="WEK45862.1"/>
    <property type="molecule type" value="Genomic_DNA"/>
</dbReference>
<sequence length="351" mass="39226">MIDSLRANAVQVTSISTAVELKRESAGLSYHLARIRHTFSVMKALRKAPGDASVLYVVPDAGLGAWYTLAYLCISHARFDKVIFHHRSFAYISRFSRPMALMARLTKKKSLHVCLSEGMAKNYAEIYGPVRTMVVTNAGYVANEIVGDDAAVSKQVSLPTILGHLSTLRRDKGFFDVAQVFEILAQKDDQVELLLAGPITEPQVAVRIEEMRARYGNRVKHLGLISGAAKIEFYRLIDLFLFPTRHPQEAQPNVLFEALAAGVPVIATPRAAIPEMIVGQNGYCSPSEAQFVDFAVATIQAMSFEENVRARRKDAILRWIRQEARHSQRQYLDLMVEFGLASDRVKAPWLH</sequence>
<organism evidence="1 2">
    <name type="scientific">Candidatus Andeanibacterium colombiense</name>
    <dbReference type="NCBI Taxonomy" id="3121345"/>
    <lineage>
        <taxon>Bacteria</taxon>
        <taxon>Pseudomonadati</taxon>
        <taxon>Pseudomonadota</taxon>
        <taxon>Alphaproteobacteria</taxon>
        <taxon>Sphingomonadales</taxon>
        <taxon>Sphingomonadaceae</taxon>
        <taxon>Candidatus Andeanibacterium</taxon>
    </lineage>
</organism>
<dbReference type="Proteomes" id="UP001218362">
    <property type="component" value="Chromosome"/>
</dbReference>
<name>A0AAJ6BM94_9SPHN</name>
<accession>A0AAJ6BM94</accession>
<protein>
    <submittedName>
        <fullName evidence="1">Glycosyltransferase</fullName>
    </submittedName>
</protein>
<gene>
    <name evidence="1" type="ORF">P0Y56_12610</name>
</gene>
<evidence type="ECO:0000313" key="1">
    <source>
        <dbReference type="EMBL" id="WEK45862.1"/>
    </source>
</evidence>
<dbReference type="SUPFAM" id="SSF53756">
    <property type="entry name" value="UDP-Glycosyltransferase/glycogen phosphorylase"/>
    <property type="match status" value="1"/>
</dbReference>
<proteinExistence type="predicted"/>
<dbReference type="Gene3D" id="3.40.50.2000">
    <property type="entry name" value="Glycogen Phosphorylase B"/>
    <property type="match status" value="2"/>
</dbReference>
<dbReference type="PANTHER" id="PTHR12526">
    <property type="entry name" value="GLYCOSYLTRANSFERASE"/>
    <property type="match status" value="1"/>
</dbReference>
<dbReference type="AlphaFoldDB" id="A0AAJ6BM94"/>
<dbReference type="KEGG" id="acob:P0Y56_12610"/>